<dbReference type="RefSeq" id="WP_167188765.1">
    <property type="nucleotide sequence ID" value="NZ_JAAONZ010000013.1"/>
</dbReference>
<dbReference type="InterPro" id="IPR036568">
    <property type="entry name" value="GGCT-like_sf"/>
</dbReference>
<evidence type="ECO:0000313" key="5">
    <source>
        <dbReference type="Proteomes" id="UP000787472"/>
    </source>
</evidence>
<feature type="domain" description="Gamma-glutamylcyclotransferase AIG2-like" evidence="3">
    <location>
        <begin position="4"/>
        <end position="101"/>
    </location>
</feature>
<dbReference type="InterPro" id="IPR045038">
    <property type="entry name" value="AIG2-like"/>
</dbReference>
<dbReference type="PANTHER" id="PTHR31544">
    <property type="entry name" value="AIG2-LIKE PROTEIN D"/>
    <property type="match status" value="1"/>
</dbReference>
<evidence type="ECO:0000256" key="2">
    <source>
        <dbReference type="ARBA" id="ARBA00030602"/>
    </source>
</evidence>
<dbReference type="InterPro" id="IPR009288">
    <property type="entry name" value="AIG2-like_dom"/>
</dbReference>
<reference evidence="4" key="1">
    <citation type="submission" date="2020-03" db="EMBL/GenBank/DDBJ databases">
        <authorList>
            <person name="Guo F."/>
        </authorList>
    </citation>
    <scope>NUCLEOTIDE SEQUENCE</scope>
    <source>
        <strain evidence="4">JCM 30134</strain>
    </source>
</reference>
<keyword evidence="5" id="KW-1185">Reference proteome</keyword>
<dbReference type="PANTHER" id="PTHR31544:SF2">
    <property type="entry name" value="AIG2-LIKE PROTEIN D"/>
    <property type="match status" value="1"/>
</dbReference>
<dbReference type="SUPFAM" id="SSF110857">
    <property type="entry name" value="Gamma-glutamyl cyclotransferase-like"/>
    <property type="match status" value="1"/>
</dbReference>
<sequence length="160" mass="18272">MQAIFLYGSLMDTEIRRHVFADTVSPGQVRPAVARDHRTLTYPGETFPILVPQPGGLVQGEVLLSPNSEALARMAFYEGDEYGMAALNIELENGQQLTAHYNQASNEELPVTEPWCFHQWQRSERDTLVEMCRQYMHRCWGKMSVLEADAVWQELQSLRA</sequence>
<comment type="caution">
    <text evidence="4">The sequence shown here is derived from an EMBL/GenBank/DDBJ whole genome shotgun (WGS) entry which is preliminary data.</text>
</comment>
<dbReference type="CDD" id="cd06661">
    <property type="entry name" value="GGCT_like"/>
    <property type="match status" value="1"/>
</dbReference>
<evidence type="ECO:0000259" key="3">
    <source>
        <dbReference type="Pfam" id="PF06094"/>
    </source>
</evidence>
<evidence type="ECO:0000256" key="1">
    <source>
        <dbReference type="ARBA" id="ARBA00022679"/>
    </source>
</evidence>
<accession>A0A9E5JWP0</accession>
<gene>
    <name evidence="4" type="ORF">G8770_15515</name>
</gene>
<protein>
    <recommendedName>
        <fullName evidence="2">Putative gamma-glutamylcyclotransferase</fullName>
    </recommendedName>
</protein>
<proteinExistence type="predicted"/>
<keyword evidence="1" id="KW-0808">Transferase</keyword>
<dbReference type="EMBL" id="JAAONZ010000013">
    <property type="protein sequence ID" value="NHO66958.1"/>
    <property type="molecule type" value="Genomic_DNA"/>
</dbReference>
<dbReference type="InterPro" id="IPR013024">
    <property type="entry name" value="GGCT-like"/>
</dbReference>
<dbReference type="Pfam" id="PF06094">
    <property type="entry name" value="GGACT"/>
    <property type="match status" value="1"/>
</dbReference>
<dbReference type="Gene3D" id="3.10.490.10">
    <property type="entry name" value="Gamma-glutamyl cyclotransferase-like"/>
    <property type="match status" value="1"/>
</dbReference>
<organism evidence="4 5">
    <name type="scientific">Pseudomaricurvus hydrocarbonicus</name>
    <dbReference type="NCBI Taxonomy" id="1470433"/>
    <lineage>
        <taxon>Bacteria</taxon>
        <taxon>Pseudomonadati</taxon>
        <taxon>Pseudomonadota</taxon>
        <taxon>Gammaproteobacteria</taxon>
        <taxon>Cellvibrionales</taxon>
        <taxon>Cellvibrionaceae</taxon>
        <taxon>Pseudomaricurvus</taxon>
    </lineage>
</organism>
<dbReference type="AlphaFoldDB" id="A0A9E5JWP0"/>
<dbReference type="GO" id="GO:0016740">
    <property type="term" value="F:transferase activity"/>
    <property type="evidence" value="ECO:0007669"/>
    <property type="project" value="UniProtKB-KW"/>
</dbReference>
<evidence type="ECO:0000313" key="4">
    <source>
        <dbReference type="EMBL" id="NHO66958.1"/>
    </source>
</evidence>
<dbReference type="Proteomes" id="UP000787472">
    <property type="component" value="Unassembled WGS sequence"/>
</dbReference>
<name>A0A9E5JWP0_9GAMM</name>